<dbReference type="PANTHER" id="PTHR35609">
    <property type="entry name" value="MACRO DOMAIN-CONTAINING PROTEIN"/>
    <property type="match status" value="1"/>
</dbReference>
<organism evidence="1 2">
    <name type="scientific">Sphaeroforma arctica JP610</name>
    <dbReference type="NCBI Taxonomy" id="667725"/>
    <lineage>
        <taxon>Eukaryota</taxon>
        <taxon>Ichthyosporea</taxon>
        <taxon>Ichthyophonida</taxon>
        <taxon>Sphaeroforma</taxon>
    </lineage>
</organism>
<dbReference type="AlphaFoldDB" id="A0A0L0G7A2"/>
<gene>
    <name evidence="1" type="ORF">SARC_03706</name>
</gene>
<accession>A0A0L0G7A2</accession>
<evidence type="ECO:0000313" key="2">
    <source>
        <dbReference type="Proteomes" id="UP000054560"/>
    </source>
</evidence>
<reference evidence="1 2" key="1">
    <citation type="submission" date="2011-02" db="EMBL/GenBank/DDBJ databases">
        <title>The Genome Sequence of Sphaeroforma arctica JP610.</title>
        <authorList>
            <consortium name="The Broad Institute Genome Sequencing Platform"/>
            <person name="Russ C."/>
            <person name="Cuomo C."/>
            <person name="Young S.K."/>
            <person name="Zeng Q."/>
            <person name="Gargeya S."/>
            <person name="Alvarado L."/>
            <person name="Berlin A."/>
            <person name="Chapman S.B."/>
            <person name="Chen Z."/>
            <person name="Freedman E."/>
            <person name="Gellesch M."/>
            <person name="Goldberg J."/>
            <person name="Griggs A."/>
            <person name="Gujja S."/>
            <person name="Heilman E."/>
            <person name="Heiman D."/>
            <person name="Howarth C."/>
            <person name="Mehta T."/>
            <person name="Neiman D."/>
            <person name="Pearson M."/>
            <person name="Roberts A."/>
            <person name="Saif S."/>
            <person name="Shea T."/>
            <person name="Shenoy N."/>
            <person name="Sisk P."/>
            <person name="Stolte C."/>
            <person name="Sykes S."/>
            <person name="White J."/>
            <person name="Yandava C."/>
            <person name="Burger G."/>
            <person name="Gray M.W."/>
            <person name="Holland P.W.H."/>
            <person name="King N."/>
            <person name="Lang F.B.F."/>
            <person name="Roger A.J."/>
            <person name="Ruiz-Trillo I."/>
            <person name="Haas B."/>
            <person name="Nusbaum C."/>
            <person name="Birren B."/>
        </authorList>
    </citation>
    <scope>NUCLEOTIDE SEQUENCE [LARGE SCALE GENOMIC DNA]</scope>
    <source>
        <strain evidence="1 2">JP610</strain>
    </source>
</reference>
<dbReference type="RefSeq" id="XP_014157980.1">
    <property type="nucleotide sequence ID" value="XM_014302505.1"/>
</dbReference>
<proteinExistence type="predicted"/>
<evidence type="ECO:0000313" key="1">
    <source>
        <dbReference type="EMBL" id="KNC84078.1"/>
    </source>
</evidence>
<name>A0A0L0G7A2_9EUKA</name>
<protein>
    <submittedName>
        <fullName evidence="1">Uncharacterized protein</fullName>
    </submittedName>
</protein>
<keyword evidence="2" id="KW-1185">Reference proteome</keyword>
<dbReference type="EMBL" id="KQ241790">
    <property type="protein sequence ID" value="KNC84078.1"/>
    <property type="molecule type" value="Genomic_DNA"/>
</dbReference>
<dbReference type="OrthoDB" id="5207264at2759"/>
<dbReference type="Proteomes" id="UP000054560">
    <property type="component" value="Unassembled WGS sequence"/>
</dbReference>
<sequence>MNNIFSDPKQSKDAVVQVASQFNLLEMADPDTTPTNGISIYYYDRTQGPVCAMQTPYGTLFRNYFANVVSDNTKVDGTGTLETGTGQGQLKTQINL</sequence>
<dbReference type="PANTHER" id="PTHR35609:SF1">
    <property type="entry name" value="MACRO DOMAIN-CONTAINING PROTEIN"/>
    <property type="match status" value="1"/>
</dbReference>
<dbReference type="GeneID" id="25904210"/>